<feature type="non-terminal residue" evidence="1">
    <location>
        <position position="1"/>
    </location>
</feature>
<organism evidence="1">
    <name type="scientific">Mustela putorius furo</name>
    <name type="common">European domestic ferret</name>
    <name type="synonym">Mustela furo</name>
    <dbReference type="NCBI Taxonomy" id="9669"/>
    <lineage>
        <taxon>Eukaryota</taxon>
        <taxon>Metazoa</taxon>
        <taxon>Chordata</taxon>
        <taxon>Craniata</taxon>
        <taxon>Vertebrata</taxon>
        <taxon>Euteleostomi</taxon>
        <taxon>Mammalia</taxon>
        <taxon>Eutheria</taxon>
        <taxon>Laurasiatheria</taxon>
        <taxon>Carnivora</taxon>
        <taxon>Caniformia</taxon>
        <taxon>Musteloidea</taxon>
        <taxon>Mustelidae</taxon>
        <taxon>Mustelinae</taxon>
        <taxon>Mustela</taxon>
    </lineage>
</organism>
<feature type="non-terminal residue" evidence="1">
    <location>
        <position position="70"/>
    </location>
</feature>
<dbReference type="EMBL" id="JP011929">
    <property type="protein sequence ID" value="AES00527.1"/>
    <property type="molecule type" value="mRNA"/>
</dbReference>
<evidence type="ECO:0000313" key="1">
    <source>
        <dbReference type="EMBL" id="AES00527.1"/>
    </source>
</evidence>
<proteinExistence type="evidence at transcript level"/>
<name>G9K6K2_MUSPF</name>
<accession>G9K6K2</accession>
<sequence length="70" mass="7988">SAGSYTPRRRHQSSIPTKPRWPGFRIYTQLWYHLQSPWSAPSRLVRCCISLTDGGMLHSTWTPVCSSLPS</sequence>
<dbReference type="AlphaFoldDB" id="G9K6K2"/>
<reference evidence="1" key="1">
    <citation type="journal article" date="2013" name="J. Virol.">
        <title>Sequencing, annotation, and characterization of the influenza ferret infectome.</title>
        <authorList>
            <person name="Leon A.J."/>
            <person name="Banner D."/>
            <person name="Xu L."/>
            <person name="Ran L."/>
            <person name="Peng Z."/>
            <person name="Yi K."/>
            <person name="Chen C."/>
            <person name="Xu F."/>
            <person name="Huang J."/>
            <person name="Zhao Z."/>
            <person name="Lin Z."/>
            <person name="Huang S.H."/>
            <person name="Fang Y."/>
            <person name="Kelvin A.A."/>
            <person name="Ross T.M."/>
            <person name="Farooqui A."/>
            <person name="Kelvin D.J."/>
        </authorList>
    </citation>
    <scope>NUCLEOTIDE SEQUENCE</scope>
    <source>
        <tissue evidence="1">Lungs</tissue>
    </source>
</reference>
<protein>
    <submittedName>
        <fullName evidence="1">Jumonji domain containing 8</fullName>
    </submittedName>
</protein>